<feature type="binding site" evidence="8">
    <location>
        <position position="230"/>
    </location>
    <ligand>
        <name>substrate</name>
    </ligand>
</feature>
<dbReference type="STRING" id="488538.SAR116_1050"/>
<feature type="domain" description="SPOR" evidence="11">
    <location>
        <begin position="353"/>
        <end position="430"/>
    </location>
</feature>
<sequence length="437" mass="48440">MAVKNICLTAVADVKRLRAFFIFMMLSCGALIWPQQAMASKYASIVINAESGRVMYARNADAMRYPASLTKIMTLYLLFEEIKSGRMDMNSRIGVSKLAASRSPSKLYLKPGQSISAEQAIYALVTKSANDVATAVAEAISGTERNFAKRMTRKARALGMRKTVFKNASGLPHSQQKTTARDMARLAVAMRRDFPRLYRYFSTQNFNWKGRKFGNHNKLLAHYSGTDGIKTGYINASGFNLVASVKRHGVRLIGVIFGGKTSRSRDAHMMKILDAQFKRAKPAEISAQVAAVDMPQKLPKSPPKRSNLVKVRRLAKLPLPKEEFLDTPQTFSLSSSGARRSPEEMPDAAIDEVWSVQIGSFARRVNAHRAAAKARRMVDNVLGMTPARLTLVTSGNMPLWRVRFHDLDETQARSACAALFAEGSPCIAVREKIRNTS</sequence>
<keyword evidence="2" id="KW-0732">Signal</keyword>
<dbReference type="GO" id="GO:0042834">
    <property type="term" value="F:peptidoglycan binding"/>
    <property type="evidence" value="ECO:0007669"/>
    <property type="project" value="InterPro"/>
</dbReference>
<evidence type="ECO:0000256" key="6">
    <source>
        <dbReference type="ARBA" id="ARBA00023316"/>
    </source>
</evidence>
<feature type="active site" evidence="7">
    <location>
        <position position="128"/>
    </location>
</feature>
<reference evidence="12 13" key="1">
    <citation type="journal article" date="2010" name="J. Bacteriol.">
        <title>Complete genome sequence of "Candidatus Puniceispirillum marinum" IMCC1322, a representative of the SAR116 clade in the Alphaproteobacteria.</title>
        <authorList>
            <person name="Oh H.M."/>
            <person name="Kwon K.K."/>
            <person name="Kang I."/>
            <person name="Kang S.G."/>
            <person name="Lee J.H."/>
            <person name="Kim S.J."/>
            <person name="Cho J.C."/>
        </authorList>
    </citation>
    <scope>NUCLEOTIDE SEQUENCE [LARGE SCALE GENOMIC DNA]</scope>
    <source>
        <strain evidence="12 13">IMCC1322</strain>
    </source>
</reference>
<evidence type="ECO:0000256" key="2">
    <source>
        <dbReference type="ARBA" id="ARBA00022729"/>
    </source>
</evidence>
<feature type="active site" description="Proton acceptor" evidence="7">
    <location>
        <position position="71"/>
    </location>
</feature>
<dbReference type="InterPro" id="IPR001967">
    <property type="entry name" value="Peptidase_S11_N"/>
</dbReference>
<proteinExistence type="inferred from homology"/>
<dbReference type="EC" id="3.4.16.4" evidence="12"/>
<dbReference type="GO" id="GO:0071555">
    <property type="term" value="P:cell wall organization"/>
    <property type="evidence" value="ECO:0007669"/>
    <property type="project" value="UniProtKB-KW"/>
</dbReference>
<evidence type="ECO:0000256" key="4">
    <source>
        <dbReference type="ARBA" id="ARBA00022960"/>
    </source>
</evidence>
<accession>D5BSP6</accession>
<evidence type="ECO:0000256" key="3">
    <source>
        <dbReference type="ARBA" id="ARBA00022801"/>
    </source>
</evidence>
<dbReference type="Proteomes" id="UP000007460">
    <property type="component" value="Chromosome"/>
</dbReference>
<dbReference type="PANTHER" id="PTHR21581:SF6">
    <property type="entry name" value="TRAFFICKING PROTEIN PARTICLE COMPLEX SUBUNIT 12"/>
    <property type="match status" value="1"/>
</dbReference>
<evidence type="ECO:0000256" key="7">
    <source>
        <dbReference type="PIRSR" id="PIRSR618044-1"/>
    </source>
</evidence>
<name>D5BSP6_PUNMI</name>
<dbReference type="PRINTS" id="PR00725">
    <property type="entry name" value="DADACBPTASE1"/>
</dbReference>
<dbReference type="Gene3D" id="3.30.70.1070">
    <property type="entry name" value="Sporulation related repeat"/>
    <property type="match status" value="1"/>
</dbReference>
<dbReference type="Gene3D" id="3.40.710.10">
    <property type="entry name" value="DD-peptidase/beta-lactamase superfamily"/>
    <property type="match status" value="1"/>
</dbReference>
<dbReference type="GO" id="GO:0006508">
    <property type="term" value="P:proteolysis"/>
    <property type="evidence" value="ECO:0007669"/>
    <property type="project" value="InterPro"/>
</dbReference>
<keyword evidence="6" id="KW-0961">Cell wall biogenesis/degradation</keyword>
<dbReference type="InterPro" id="IPR018044">
    <property type="entry name" value="Peptidase_S11"/>
</dbReference>
<dbReference type="Pfam" id="PF00768">
    <property type="entry name" value="Peptidase_S11"/>
    <property type="match status" value="1"/>
</dbReference>
<organism evidence="12 13">
    <name type="scientific">Puniceispirillum marinum (strain IMCC1322)</name>
    <dbReference type="NCBI Taxonomy" id="488538"/>
    <lineage>
        <taxon>Bacteria</taxon>
        <taxon>Pseudomonadati</taxon>
        <taxon>Pseudomonadota</taxon>
        <taxon>Alphaproteobacteria</taxon>
        <taxon>Candidatus Puniceispirillales</taxon>
        <taxon>Candidatus Puniceispirillaceae</taxon>
        <taxon>Candidatus Puniceispirillum</taxon>
    </lineage>
</organism>
<evidence type="ECO:0000256" key="1">
    <source>
        <dbReference type="ARBA" id="ARBA00007164"/>
    </source>
</evidence>
<dbReference type="OrthoDB" id="9795979at2"/>
<dbReference type="eggNOG" id="COG1686">
    <property type="taxonomic scope" value="Bacteria"/>
</dbReference>
<dbReference type="Pfam" id="PF05036">
    <property type="entry name" value="SPOR"/>
    <property type="match status" value="1"/>
</dbReference>
<keyword evidence="5" id="KW-0573">Peptidoglycan synthesis</keyword>
<keyword evidence="13" id="KW-1185">Reference proteome</keyword>
<comment type="similarity">
    <text evidence="1 9">Belongs to the peptidase S11 family.</text>
</comment>
<dbReference type="PANTHER" id="PTHR21581">
    <property type="entry name" value="D-ALANYL-D-ALANINE CARBOXYPEPTIDASE"/>
    <property type="match status" value="1"/>
</dbReference>
<evidence type="ECO:0000256" key="9">
    <source>
        <dbReference type="RuleBase" id="RU004016"/>
    </source>
</evidence>
<keyword evidence="4" id="KW-0133">Cell shape</keyword>
<dbReference type="RefSeq" id="WP_013045922.1">
    <property type="nucleotide sequence ID" value="NC_014010.1"/>
</dbReference>
<dbReference type="EMBL" id="CP001751">
    <property type="protein sequence ID" value="ADE39293.1"/>
    <property type="molecule type" value="Genomic_DNA"/>
</dbReference>
<dbReference type="InterPro" id="IPR007730">
    <property type="entry name" value="SPOR-like_dom"/>
</dbReference>
<keyword evidence="3 12" id="KW-0378">Hydrolase</keyword>
<evidence type="ECO:0000259" key="10">
    <source>
        <dbReference type="Pfam" id="PF00768"/>
    </source>
</evidence>
<dbReference type="SUPFAM" id="SSF56601">
    <property type="entry name" value="beta-lactamase/transpeptidase-like"/>
    <property type="match status" value="1"/>
</dbReference>
<protein>
    <submittedName>
        <fullName evidence="12">D-alanyl-D-alanine carboxypeptidase</fullName>
        <ecNumber evidence="12">3.4.16.4</ecNumber>
    </submittedName>
</protein>
<evidence type="ECO:0000313" key="12">
    <source>
        <dbReference type="EMBL" id="ADE39293.1"/>
    </source>
</evidence>
<feature type="domain" description="Peptidase S11 D-alanyl-D-alanine carboxypeptidase A N-terminal" evidence="10">
    <location>
        <begin position="42"/>
        <end position="260"/>
    </location>
</feature>
<dbReference type="InterPro" id="IPR036680">
    <property type="entry name" value="SPOR-like_sf"/>
</dbReference>
<evidence type="ECO:0000259" key="11">
    <source>
        <dbReference type="Pfam" id="PF05036"/>
    </source>
</evidence>
<evidence type="ECO:0000256" key="5">
    <source>
        <dbReference type="ARBA" id="ARBA00022984"/>
    </source>
</evidence>
<evidence type="ECO:0000313" key="13">
    <source>
        <dbReference type="Proteomes" id="UP000007460"/>
    </source>
</evidence>
<dbReference type="GO" id="GO:0008360">
    <property type="term" value="P:regulation of cell shape"/>
    <property type="evidence" value="ECO:0007669"/>
    <property type="project" value="UniProtKB-KW"/>
</dbReference>
<dbReference type="AlphaFoldDB" id="D5BSP6"/>
<feature type="active site" description="Acyl-ester intermediate" evidence="7">
    <location>
        <position position="68"/>
    </location>
</feature>
<evidence type="ECO:0000256" key="8">
    <source>
        <dbReference type="PIRSR" id="PIRSR618044-2"/>
    </source>
</evidence>
<keyword evidence="12" id="KW-0645">Protease</keyword>
<keyword evidence="12" id="KW-0121">Carboxypeptidase</keyword>
<dbReference type="KEGG" id="apb:SAR116_1050"/>
<dbReference type="GO" id="GO:0009252">
    <property type="term" value="P:peptidoglycan biosynthetic process"/>
    <property type="evidence" value="ECO:0007669"/>
    <property type="project" value="UniProtKB-KW"/>
</dbReference>
<dbReference type="InterPro" id="IPR012338">
    <property type="entry name" value="Beta-lactam/transpept-like"/>
</dbReference>
<dbReference type="HOGENOM" id="CLU_027070_1_1_5"/>
<gene>
    <name evidence="12" type="ordered locus">SAR116_1050</name>
</gene>
<dbReference type="GO" id="GO:0009002">
    <property type="term" value="F:serine-type D-Ala-D-Ala carboxypeptidase activity"/>
    <property type="evidence" value="ECO:0007669"/>
    <property type="project" value="UniProtKB-EC"/>
</dbReference>